<dbReference type="Gramene" id="KVH93681">
    <property type="protein sequence ID" value="KVH93681"/>
    <property type="gene ID" value="Ccrd_004268"/>
</dbReference>
<keyword evidence="2" id="KW-1185">Reference proteome</keyword>
<accession>A0A103XMS5</accession>
<gene>
    <name evidence="1" type="ORF">Ccrd_004268</name>
</gene>
<sequence>MDHSSLFPSVPVLPSSSAIILSPIKSLSRKAPSSPTALKLSLSATSPRLPTALLGGSSVAISPRRFFTPPASNHTPGREIGSFIF</sequence>
<dbReference type="AlphaFoldDB" id="A0A103XMS5"/>
<organism evidence="1 2">
    <name type="scientific">Cynara cardunculus var. scolymus</name>
    <name type="common">Globe artichoke</name>
    <name type="synonym">Cynara scolymus</name>
    <dbReference type="NCBI Taxonomy" id="59895"/>
    <lineage>
        <taxon>Eukaryota</taxon>
        <taxon>Viridiplantae</taxon>
        <taxon>Streptophyta</taxon>
        <taxon>Embryophyta</taxon>
        <taxon>Tracheophyta</taxon>
        <taxon>Spermatophyta</taxon>
        <taxon>Magnoliopsida</taxon>
        <taxon>eudicotyledons</taxon>
        <taxon>Gunneridae</taxon>
        <taxon>Pentapetalae</taxon>
        <taxon>asterids</taxon>
        <taxon>campanulids</taxon>
        <taxon>Asterales</taxon>
        <taxon>Asteraceae</taxon>
        <taxon>Carduoideae</taxon>
        <taxon>Cardueae</taxon>
        <taxon>Carduinae</taxon>
        <taxon>Cynara</taxon>
    </lineage>
</organism>
<evidence type="ECO:0000313" key="1">
    <source>
        <dbReference type="EMBL" id="KVH93681.1"/>
    </source>
</evidence>
<reference evidence="1 2" key="1">
    <citation type="journal article" date="2016" name="Sci. Rep.">
        <title>The genome sequence of the outbreeding globe artichoke constructed de novo incorporating a phase-aware low-pass sequencing strategy of F1 progeny.</title>
        <authorList>
            <person name="Scaglione D."/>
            <person name="Reyes-Chin-Wo S."/>
            <person name="Acquadro A."/>
            <person name="Froenicke L."/>
            <person name="Portis E."/>
            <person name="Beitel C."/>
            <person name="Tirone M."/>
            <person name="Mauro R."/>
            <person name="Lo Monaco A."/>
            <person name="Mauromicale G."/>
            <person name="Faccioli P."/>
            <person name="Cattivelli L."/>
            <person name="Rieseberg L."/>
            <person name="Michelmore R."/>
            <person name="Lanteri S."/>
        </authorList>
    </citation>
    <scope>NUCLEOTIDE SEQUENCE [LARGE SCALE GENOMIC DNA]</scope>
    <source>
        <strain evidence="1">2C</strain>
    </source>
</reference>
<protein>
    <submittedName>
        <fullName evidence="1">Uncharacterized protein</fullName>
    </submittedName>
</protein>
<evidence type="ECO:0000313" key="2">
    <source>
        <dbReference type="Proteomes" id="UP000243975"/>
    </source>
</evidence>
<name>A0A103XMS5_CYNCS</name>
<dbReference type="Proteomes" id="UP000243975">
    <property type="component" value="Unassembled WGS sequence"/>
</dbReference>
<proteinExistence type="predicted"/>
<comment type="caution">
    <text evidence="1">The sequence shown here is derived from an EMBL/GenBank/DDBJ whole genome shotgun (WGS) entry which is preliminary data.</text>
</comment>
<dbReference type="EMBL" id="LEKV01004634">
    <property type="protein sequence ID" value="KVH93681.1"/>
    <property type="molecule type" value="Genomic_DNA"/>
</dbReference>